<dbReference type="SUPFAM" id="SSF48008">
    <property type="entry name" value="GntR ligand-binding domain-like"/>
    <property type="match status" value="1"/>
</dbReference>
<keyword evidence="1" id="KW-0805">Transcription regulation</keyword>
<evidence type="ECO:0000256" key="1">
    <source>
        <dbReference type="ARBA" id="ARBA00023015"/>
    </source>
</evidence>
<dbReference type="PANTHER" id="PTHR43537">
    <property type="entry name" value="TRANSCRIPTIONAL REGULATOR, GNTR FAMILY"/>
    <property type="match status" value="1"/>
</dbReference>
<evidence type="ECO:0000256" key="3">
    <source>
        <dbReference type="ARBA" id="ARBA00023163"/>
    </source>
</evidence>
<protein>
    <submittedName>
        <fullName evidence="5">GntR family transcriptional regulator</fullName>
    </submittedName>
</protein>
<dbReference type="CDD" id="cd07377">
    <property type="entry name" value="WHTH_GntR"/>
    <property type="match status" value="1"/>
</dbReference>
<dbReference type="Gene3D" id="1.20.120.530">
    <property type="entry name" value="GntR ligand-binding domain-like"/>
    <property type="match status" value="1"/>
</dbReference>
<dbReference type="InterPro" id="IPR036388">
    <property type="entry name" value="WH-like_DNA-bd_sf"/>
</dbReference>
<organism evidence="5 6">
    <name type="scientific">Salinisphaera aquimarina</name>
    <dbReference type="NCBI Taxonomy" id="2094031"/>
    <lineage>
        <taxon>Bacteria</taxon>
        <taxon>Pseudomonadati</taxon>
        <taxon>Pseudomonadota</taxon>
        <taxon>Gammaproteobacteria</taxon>
        <taxon>Salinisphaerales</taxon>
        <taxon>Salinisphaeraceae</taxon>
        <taxon>Salinisphaera</taxon>
    </lineage>
</organism>
<evidence type="ECO:0000313" key="6">
    <source>
        <dbReference type="Proteomes" id="UP001595462"/>
    </source>
</evidence>
<evidence type="ECO:0000256" key="2">
    <source>
        <dbReference type="ARBA" id="ARBA00023125"/>
    </source>
</evidence>
<name>A0ABV7EJV8_9GAMM</name>
<dbReference type="PRINTS" id="PR00035">
    <property type="entry name" value="HTHGNTR"/>
</dbReference>
<dbReference type="Proteomes" id="UP001595462">
    <property type="component" value="Unassembled WGS sequence"/>
</dbReference>
<dbReference type="PANTHER" id="PTHR43537:SF5">
    <property type="entry name" value="UXU OPERON TRANSCRIPTIONAL REGULATOR"/>
    <property type="match status" value="1"/>
</dbReference>
<dbReference type="InterPro" id="IPR000524">
    <property type="entry name" value="Tscrpt_reg_HTH_GntR"/>
</dbReference>
<accession>A0ABV7EJV8</accession>
<sequence>MSAAIHVPTAPAHGGKSRGNLGDRIYRQLKQEIFDFRLIPGDRLSENEIAARVNASRTPVREALFRLQRDGYVEVLSRSGWQVRPFDFDYFEELYDVRTVLECACVQRICELAGVPPELEALKPAWLVPVAERLSESETVWGLDERFHAALVRAAGNTVMVAMHDDVTERIRIIRRLDFTQSRRVQATYDEHAEILRALLQKRAAQAQMLLRSHIRSSRNEVRKITLHMLYEARQSAQA</sequence>
<dbReference type="RefSeq" id="WP_380686626.1">
    <property type="nucleotide sequence ID" value="NZ_JBHRSS010000003.1"/>
</dbReference>
<dbReference type="EMBL" id="JBHRSS010000003">
    <property type="protein sequence ID" value="MFC3103012.1"/>
    <property type="molecule type" value="Genomic_DNA"/>
</dbReference>
<dbReference type="InterPro" id="IPR036390">
    <property type="entry name" value="WH_DNA-bd_sf"/>
</dbReference>
<dbReference type="InterPro" id="IPR011711">
    <property type="entry name" value="GntR_C"/>
</dbReference>
<feature type="domain" description="HTH gntR-type" evidence="4">
    <location>
        <begin position="19"/>
        <end position="86"/>
    </location>
</feature>
<evidence type="ECO:0000313" key="5">
    <source>
        <dbReference type="EMBL" id="MFC3103012.1"/>
    </source>
</evidence>
<dbReference type="Gene3D" id="1.10.10.10">
    <property type="entry name" value="Winged helix-like DNA-binding domain superfamily/Winged helix DNA-binding domain"/>
    <property type="match status" value="1"/>
</dbReference>
<proteinExistence type="predicted"/>
<comment type="caution">
    <text evidence="5">The sequence shown here is derived from an EMBL/GenBank/DDBJ whole genome shotgun (WGS) entry which is preliminary data.</text>
</comment>
<evidence type="ECO:0000259" key="4">
    <source>
        <dbReference type="PROSITE" id="PS50949"/>
    </source>
</evidence>
<gene>
    <name evidence="5" type="ORF">ACFOSU_03825</name>
</gene>
<dbReference type="SMART" id="SM00345">
    <property type="entry name" value="HTH_GNTR"/>
    <property type="match status" value="1"/>
</dbReference>
<keyword evidence="6" id="KW-1185">Reference proteome</keyword>
<dbReference type="Pfam" id="PF00392">
    <property type="entry name" value="GntR"/>
    <property type="match status" value="1"/>
</dbReference>
<reference evidence="6" key="1">
    <citation type="journal article" date="2019" name="Int. J. Syst. Evol. Microbiol.">
        <title>The Global Catalogue of Microorganisms (GCM) 10K type strain sequencing project: providing services to taxonomists for standard genome sequencing and annotation.</title>
        <authorList>
            <consortium name="The Broad Institute Genomics Platform"/>
            <consortium name="The Broad Institute Genome Sequencing Center for Infectious Disease"/>
            <person name="Wu L."/>
            <person name="Ma J."/>
        </authorList>
    </citation>
    <scope>NUCLEOTIDE SEQUENCE [LARGE SCALE GENOMIC DNA]</scope>
    <source>
        <strain evidence="6">KCTC 52640</strain>
    </source>
</reference>
<dbReference type="PROSITE" id="PS50949">
    <property type="entry name" value="HTH_GNTR"/>
    <property type="match status" value="1"/>
</dbReference>
<dbReference type="Pfam" id="PF07729">
    <property type="entry name" value="FCD"/>
    <property type="match status" value="1"/>
</dbReference>
<dbReference type="SMART" id="SM00895">
    <property type="entry name" value="FCD"/>
    <property type="match status" value="1"/>
</dbReference>
<keyword evidence="2" id="KW-0238">DNA-binding</keyword>
<dbReference type="InterPro" id="IPR008920">
    <property type="entry name" value="TF_FadR/GntR_C"/>
</dbReference>
<keyword evidence="3" id="KW-0804">Transcription</keyword>
<dbReference type="SUPFAM" id="SSF46785">
    <property type="entry name" value="Winged helix' DNA-binding domain"/>
    <property type="match status" value="1"/>
</dbReference>